<proteinExistence type="predicted"/>
<feature type="compositionally biased region" description="Polar residues" evidence="1">
    <location>
        <begin position="196"/>
        <end position="205"/>
    </location>
</feature>
<feature type="region of interest" description="Disordered" evidence="1">
    <location>
        <begin position="186"/>
        <end position="207"/>
    </location>
</feature>
<dbReference type="RefSeq" id="WP_101221254.1">
    <property type="nucleotide sequence ID" value="NZ_KZ478026.1"/>
</dbReference>
<evidence type="ECO:0000313" key="2">
    <source>
        <dbReference type="EMBL" id="PKH14098.1"/>
    </source>
</evidence>
<gene>
    <name evidence="2" type="ORF">CIB54_24815</name>
</gene>
<accession>A0A2N1DW70</accession>
<evidence type="ECO:0000256" key="1">
    <source>
        <dbReference type="SAM" id="MobiDB-lite"/>
    </source>
</evidence>
<protein>
    <submittedName>
        <fullName evidence="2">Uncharacterized protein</fullName>
    </submittedName>
</protein>
<comment type="caution">
    <text evidence="2">The sequence shown here is derived from an EMBL/GenBank/DDBJ whole genome shotgun (WGS) entry which is preliminary data.</text>
</comment>
<dbReference type="Proteomes" id="UP000233564">
    <property type="component" value="Unassembled WGS sequence"/>
</dbReference>
<evidence type="ECO:0000313" key="3">
    <source>
        <dbReference type="Proteomes" id="UP000233564"/>
    </source>
</evidence>
<sequence>MNLIKKNPDYKADMALSAAYADALVEAATGTDTNAYDTPHLPVSPDSTFGQWRQQLDALLASHDFGQWADAQHIDQSKPIRIAPANGTSQAHIVASLKAASPREKAPLVLFAAGQGKTLPHTWPLIMQAASTLSPNGHSLEVPAVGRASSSVHAERPASIREIASFYGEVLPSTVQTAAQRATQLKQADSFPAGDSSLSTAQLDTRTGDRLEHQQKTLGDIRNDNRLFQQLSNVLHLIDADTEPDETRPYSITTLPTAEAIEGAEKAKIKDLLKGTHLEIDPSSWYFQDEQLMPEDNVTLEQFIHDKFGKIPETRAEILNLIGLLKQTEPATPPHGNYTGALGWEAPVSASEQQELYSHIAYNNLQLPGLSAGKKTDAFNYLTKNRHWTSTELRNPAHVLREILASPKARELEASLQKKMGAAENPDSCDWVLAAMLLGLDAPTWLRTPKKANQTAGFDLADKAFHGKPLDTIKHALVEHLVQTRRASQEMAPVAAHLLLASAAPELQVKDIPKDVTYGSPAWFSLKATVAYIEAKHPGSSSLMSFAEVVKYGNVNPISDADQTLLNEVKQAAVIDWALAYGVLKPSATGEYSAEQLNAAHTTFTEVMTGLKKIKQDVNAPVPLQKSMALEVLGQHIKNVPLEAAVITNPQSRTNNALNDGLLHVNTGPYSLLDMYLSEHAPNLKDDNTWYSLDPSKVPDAAIKLLGDLPDIKSRHRDAVANFQQSRASGLVNLTKHLIAQLPIEDRQHLEFGKLDLFIEGTVIKHTSYTRAGDINHDQPFPKQASDKRSLIVRATHGDSVKAYEFCPQQNTLKPLSDFKPGLQGDWARQPAGIIGGDKFSNTAIEPFDVPAGVSGSLDATPPGDGAVPASYTSARSQFLGELLARHTFGNRPLDGWVSATGHTTRFSEEDQDFEHSKELLLGSIPGVNLVRNVVKGDWLAVTSGLIFDGVMYATTAGLGGGLKGVKTLGAATKRTPQTFGNRFFNRTRALTSSTPATDVDRLLRGRTGRNDLSKFATRPDVAEGTYRKNGATFSVQAKLDKKTGKIHAFDPVKNRTYGKPLENFTPHAHVDNALPGTSRSSLTGRERALDTALGRDNVIQMGGPMEDLKMLGHEMHTFSDKGKTRLNIVAHGRKPSAMDQGFGTGTRAYVDNVPYDAPGLVKLLRSKGVDPAKYKSVRLLICYSANGRHRPFARLFQKEIKRPVKAFEGPVFMSHGSTPMANFHKKAQEIVTRNSPHLGPHAVNREADKLMDAMFGKGQVTPHIEKAHGSTIRVNIAPMDAPEVWRDTVITYQPRQFKR</sequence>
<dbReference type="EMBL" id="NVXX01000050">
    <property type="protein sequence ID" value="PKH14098.1"/>
    <property type="molecule type" value="Genomic_DNA"/>
</dbReference>
<organism evidence="2 3">
    <name type="scientific">Pseudomonas fluorescens</name>
    <dbReference type="NCBI Taxonomy" id="294"/>
    <lineage>
        <taxon>Bacteria</taxon>
        <taxon>Pseudomonadati</taxon>
        <taxon>Pseudomonadota</taxon>
        <taxon>Gammaproteobacteria</taxon>
        <taxon>Pseudomonadales</taxon>
        <taxon>Pseudomonadaceae</taxon>
        <taxon>Pseudomonas</taxon>
    </lineage>
</organism>
<name>A0A2N1DW70_PSEFL</name>
<reference evidence="2 3" key="1">
    <citation type="submission" date="2017-08" db="EMBL/GenBank/DDBJ databases">
        <authorList>
            <person name="de Groot N.N."/>
        </authorList>
    </citation>
    <scope>NUCLEOTIDE SEQUENCE [LARGE SCALE GENOMIC DNA]</scope>
    <source>
        <strain evidence="2 3">PfR 37</strain>
    </source>
</reference>